<organism evidence="5 6">
    <name type="scientific">Streptococcus suis</name>
    <dbReference type="NCBI Taxonomy" id="1307"/>
    <lineage>
        <taxon>Bacteria</taxon>
        <taxon>Bacillati</taxon>
        <taxon>Bacillota</taxon>
        <taxon>Bacilli</taxon>
        <taxon>Lactobacillales</taxon>
        <taxon>Streptococcaceae</taxon>
        <taxon>Streptococcus</taxon>
    </lineage>
</organism>
<dbReference type="SUPFAM" id="SSF56784">
    <property type="entry name" value="HAD-like"/>
    <property type="match status" value="1"/>
</dbReference>
<proteinExistence type="predicted"/>
<keyword evidence="3 5" id="KW-0378">Hydrolase</keyword>
<dbReference type="GO" id="GO:0046872">
    <property type="term" value="F:metal ion binding"/>
    <property type="evidence" value="ECO:0007669"/>
    <property type="project" value="UniProtKB-KW"/>
</dbReference>
<name>A0A426TGZ3_STRSU</name>
<dbReference type="NCBIfam" id="TIGR01509">
    <property type="entry name" value="HAD-SF-IA-v3"/>
    <property type="match status" value="1"/>
</dbReference>
<dbReference type="EMBL" id="RSDO01000004">
    <property type="protein sequence ID" value="RRR54348.1"/>
    <property type="molecule type" value="Genomic_DNA"/>
</dbReference>
<reference evidence="5 6" key="2">
    <citation type="submission" date="2018-12" db="EMBL/GenBank/DDBJ databases">
        <title>Whole-genome sequences of fifteen clinical Streptococcus suis strains isolated from pigs between 2006 and 2018.</title>
        <authorList>
            <person name="Stevens M.J.A."/>
            <person name="Cernela N."/>
            <person name="Spoerry Serrano N."/>
            <person name="Schmitt S."/>
            <person name="Schrenzel J."/>
            <person name="Stephan R."/>
        </authorList>
    </citation>
    <scope>NUCLEOTIDE SEQUENCE [LARGE SCALE GENOMIC DNA]</scope>
    <source>
        <strain evidence="5 6">PP422</strain>
    </source>
</reference>
<dbReference type="PANTHER" id="PTHR46470">
    <property type="entry name" value="N-ACYLNEURAMINATE-9-PHOSPHATASE"/>
    <property type="match status" value="1"/>
</dbReference>
<dbReference type="PANTHER" id="PTHR46470:SF2">
    <property type="entry name" value="GLYCERALDEHYDE 3-PHOSPHATE PHOSPHATASE"/>
    <property type="match status" value="1"/>
</dbReference>
<dbReference type="Gene3D" id="3.40.50.1000">
    <property type="entry name" value="HAD superfamily/HAD-like"/>
    <property type="match status" value="1"/>
</dbReference>
<comment type="caution">
    <text evidence="5">The sequence shown here is derived from an EMBL/GenBank/DDBJ whole genome shotgun (WGS) entry which is preliminary data.</text>
</comment>
<evidence type="ECO:0000256" key="2">
    <source>
        <dbReference type="ARBA" id="ARBA00022723"/>
    </source>
</evidence>
<dbReference type="InterPro" id="IPR006439">
    <property type="entry name" value="HAD-SF_hydro_IA"/>
</dbReference>
<sequence length="232" mass="26390">MKALVFDLDDTLYDQIQPFERALKRHLSVPEEQLVHLYLAFRHYADQVFEAAATGKISLKDSHVYRMKAALADFGYQVSDGLALTIQIDYDYYQGQLELSPIYPAIFEACKQRGISLGIITNGPHRHQLRKIRTLGLQDWIEQEKMVISGQVGMTKPNPAIFKLMEERLGMAGQEICYVGDSFENDIIGAKACGWQAIWFNHRLRSAPETSVSPDKIVDKWEDLKAALLPMD</sequence>
<evidence type="ECO:0000256" key="4">
    <source>
        <dbReference type="ARBA" id="ARBA00022842"/>
    </source>
</evidence>
<dbReference type="InterPro" id="IPR036412">
    <property type="entry name" value="HAD-like_sf"/>
</dbReference>
<evidence type="ECO:0000313" key="6">
    <source>
        <dbReference type="Proteomes" id="UP000274117"/>
    </source>
</evidence>
<dbReference type="SFLD" id="SFLDS00003">
    <property type="entry name" value="Haloacid_Dehalogenase"/>
    <property type="match status" value="1"/>
</dbReference>
<gene>
    <name evidence="5" type="ORF">EI998_02835</name>
</gene>
<dbReference type="AlphaFoldDB" id="A0A426TGZ3"/>
<dbReference type="InterPro" id="IPR051400">
    <property type="entry name" value="HAD-like_hydrolase"/>
</dbReference>
<dbReference type="Proteomes" id="UP000274117">
    <property type="component" value="Unassembled WGS sequence"/>
</dbReference>
<reference evidence="5 6" key="1">
    <citation type="submission" date="2018-11" db="EMBL/GenBank/DDBJ databases">
        <authorList>
            <person name="Stevens M.J."/>
            <person name="Cernela N."/>
            <person name="Spoerry Serrano N."/>
            <person name="Schmitt S."/>
            <person name="Schrenzel J."/>
            <person name="Stephan R."/>
        </authorList>
    </citation>
    <scope>NUCLEOTIDE SEQUENCE [LARGE SCALE GENOMIC DNA]</scope>
    <source>
        <strain evidence="5 6">PP422</strain>
    </source>
</reference>
<keyword evidence="4" id="KW-0460">Magnesium</keyword>
<dbReference type="PRINTS" id="PR00413">
    <property type="entry name" value="HADHALOGNASE"/>
</dbReference>
<evidence type="ECO:0000256" key="3">
    <source>
        <dbReference type="ARBA" id="ARBA00022801"/>
    </source>
</evidence>
<accession>A0A426TGZ3</accession>
<dbReference type="SFLD" id="SFLDG01129">
    <property type="entry name" value="C1.5:_HAD__Beta-PGM__Phosphata"/>
    <property type="match status" value="1"/>
</dbReference>
<comment type="cofactor">
    <cofactor evidence="1">
        <name>Mg(2+)</name>
        <dbReference type="ChEBI" id="CHEBI:18420"/>
    </cofactor>
</comment>
<dbReference type="GO" id="GO:0016791">
    <property type="term" value="F:phosphatase activity"/>
    <property type="evidence" value="ECO:0007669"/>
    <property type="project" value="TreeGrafter"/>
</dbReference>
<evidence type="ECO:0000256" key="1">
    <source>
        <dbReference type="ARBA" id="ARBA00001946"/>
    </source>
</evidence>
<dbReference type="Gene3D" id="1.20.120.710">
    <property type="entry name" value="Haloacid dehalogenase hydrolase-like domain"/>
    <property type="match status" value="1"/>
</dbReference>
<dbReference type="InterPro" id="IPR023214">
    <property type="entry name" value="HAD_sf"/>
</dbReference>
<dbReference type="Pfam" id="PF00702">
    <property type="entry name" value="Hydrolase"/>
    <property type="match status" value="1"/>
</dbReference>
<evidence type="ECO:0000313" key="5">
    <source>
        <dbReference type="EMBL" id="RRR54348.1"/>
    </source>
</evidence>
<dbReference type="NCBIfam" id="TIGR01549">
    <property type="entry name" value="HAD-SF-IA-v1"/>
    <property type="match status" value="1"/>
</dbReference>
<protein>
    <submittedName>
        <fullName evidence="5">HAD family hydrolase</fullName>
    </submittedName>
</protein>
<keyword evidence="2" id="KW-0479">Metal-binding</keyword>
<dbReference type="GO" id="GO:0044281">
    <property type="term" value="P:small molecule metabolic process"/>
    <property type="evidence" value="ECO:0007669"/>
    <property type="project" value="UniProtKB-ARBA"/>
</dbReference>